<dbReference type="RefSeq" id="WP_058734854.1">
    <property type="nucleotide sequence ID" value="NZ_LDTD01000189.1"/>
</dbReference>
<gene>
    <name evidence="2" type="ORF">NS319_18220</name>
</gene>
<dbReference type="AlphaFoldDB" id="A0A147HRL7"/>
<protein>
    <submittedName>
        <fullName evidence="2">Glyoxalase</fullName>
    </submittedName>
</protein>
<evidence type="ECO:0000313" key="2">
    <source>
        <dbReference type="EMBL" id="KTT65190.1"/>
    </source>
</evidence>
<feature type="domain" description="Glyoxalase/fosfomycin resistance/dioxygenase" evidence="1">
    <location>
        <begin position="6"/>
        <end position="111"/>
    </location>
</feature>
<sequence length="115" mass="12910">MLRPFIPARDHGRSRSFYEALGFLVEYADDSIAVMSNGDASFLLQNFYVKELAENFMVQLVVSDCQEWWHRHDPAAVAERFGAPAPTAPAVQPWGLTVGFVQDPSGVLWHITEKS</sequence>
<reference evidence="2 3" key="1">
    <citation type="journal article" date="2016" name="Front. Microbiol.">
        <title>Genomic Resource of Rice Seed Associated Bacteria.</title>
        <authorList>
            <person name="Midha S."/>
            <person name="Bansal K."/>
            <person name="Sharma S."/>
            <person name="Kumar N."/>
            <person name="Patil P.P."/>
            <person name="Chaudhry V."/>
            <person name="Patil P.B."/>
        </authorList>
    </citation>
    <scope>NUCLEOTIDE SEQUENCE [LARGE SCALE GENOMIC DNA]</scope>
    <source>
        <strain evidence="2 3">NS319</strain>
    </source>
</reference>
<comment type="caution">
    <text evidence="2">The sequence shown here is derived from an EMBL/GenBank/DDBJ whole genome shotgun (WGS) entry which is preliminary data.</text>
</comment>
<accession>A0A147HRL7</accession>
<dbReference type="Proteomes" id="UP000072867">
    <property type="component" value="Unassembled WGS sequence"/>
</dbReference>
<dbReference type="InterPro" id="IPR029068">
    <property type="entry name" value="Glyas_Bleomycin-R_OHBP_Dase"/>
</dbReference>
<proteinExistence type="predicted"/>
<dbReference type="EMBL" id="LDTD01000189">
    <property type="protein sequence ID" value="KTT65190.1"/>
    <property type="molecule type" value="Genomic_DNA"/>
</dbReference>
<dbReference type="PATRIC" id="fig|33051.3.peg.1248"/>
<dbReference type="InterPro" id="IPR004360">
    <property type="entry name" value="Glyas_Fos-R_dOase_dom"/>
</dbReference>
<organism evidence="2 3">
    <name type="scientific">Sphingomonas sanguinis</name>
    <dbReference type="NCBI Taxonomy" id="33051"/>
    <lineage>
        <taxon>Bacteria</taxon>
        <taxon>Pseudomonadati</taxon>
        <taxon>Pseudomonadota</taxon>
        <taxon>Alphaproteobacteria</taxon>
        <taxon>Sphingomonadales</taxon>
        <taxon>Sphingomonadaceae</taxon>
        <taxon>Sphingomonas</taxon>
    </lineage>
</organism>
<name>A0A147HRL7_9SPHN</name>
<evidence type="ECO:0000313" key="3">
    <source>
        <dbReference type="Proteomes" id="UP000072867"/>
    </source>
</evidence>
<dbReference type="Pfam" id="PF00903">
    <property type="entry name" value="Glyoxalase"/>
    <property type="match status" value="1"/>
</dbReference>
<evidence type="ECO:0000259" key="1">
    <source>
        <dbReference type="Pfam" id="PF00903"/>
    </source>
</evidence>
<dbReference type="SUPFAM" id="SSF54593">
    <property type="entry name" value="Glyoxalase/Bleomycin resistance protein/Dihydroxybiphenyl dioxygenase"/>
    <property type="match status" value="1"/>
</dbReference>
<dbReference type="Gene3D" id="3.10.180.10">
    <property type="entry name" value="2,3-Dihydroxybiphenyl 1,2-Dioxygenase, domain 1"/>
    <property type="match status" value="1"/>
</dbReference>